<comment type="caution">
    <text evidence="2">The sequence shown here is derived from an EMBL/GenBank/DDBJ whole genome shotgun (WGS) entry which is preliminary data.</text>
</comment>
<feature type="region of interest" description="Disordered" evidence="1">
    <location>
        <begin position="1"/>
        <end position="20"/>
    </location>
</feature>
<keyword evidence="3" id="KW-1185">Reference proteome</keyword>
<reference evidence="2 3" key="1">
    <citation type="submission" date="2020-02" db="EMBL/GenBank/DDBJ databases">
        <title>Relaxed selection underlies rapid genomic changes in the transitions from sociality to social parasitism in ants.</title>
        <authorList>
            <person name="Bi X."/>
        </authorList>
    </citation>
    <scope>NUCLEOTIDE SEQUENCE [LARGE SCALE GENOMIC DNA]</scope>
    <source>
        <strain evidence="2">BGI-DK2014b</strain>
        <tissue evidence="2">Whole body</tissue>
    </source>
</reference>
<feature type="non-terminal residue" evidence="2">
    <location>
        <position position="1"/>
    </location>
</feature>
<evidence type="ECO:0000313" key="2">
    <source>
        <dbReference type="EMBL" id="KAG5328849.1"/>
    </source>
</evidence>
<sequence>MENLTSIRRQIVNSQKRRRPDVKLHTRNVMIPILKPVPFKQSCDTSFLESRCQILRAKHYSNTPLPFSETPLHTLYDPLENSLEVQKISHWKPKKQSTKYTIFGKTDSPSIKKTSASQNSYPSKRSSRKKKYDALQFPNTVLPQPESLANKDLHKASSRSIKLSRKCDLSQIRERQTKHKAMFTLLPKIETSISNVMGKTVVSSPNQSFYDIIDTTSAVSTQSSLKIGNKKTFPNIINKEKSIPSLVSNHLHPSTSEYEINVLHYENDILSENNFPQFAQSHLKSTDTNCSLVKIQNDNIANERNAMKSNKGDEDKIISDMKYSWEMKDWISQSQRKKYDNASEIKTEIITGKNDKSPYGCKIKYSWQIIGTSTQTSYTLLEDLLNNAIVENNKSLYKKCSIKYSWQIIGISTQASLQDCNDSDYWSGILLTPSKNYNEYKAKIDNNEIDHAEHDYARYPKRKLKKYLILNNQQTQTFAEKEIQVDCNAKYSWHEMLKQYLSLIIFPDMEQISEALKQKLSDKLELEQIDNHDGLLHKYTIKPLTPNISSKSSVISDNGNERTKKEELLMRLTYALNKLNQYERNIENKKSIETSCLDAKDTLTQKGVVLPRNVEENVKGIIQSAQEYIAKLDYQLKDLDNADQQIENSMMRTLKDIDGTFQSLLDDVCHEINKRRELLILETEIHKHESLIPLRACRREVEAQLQNAQNIISMSEGILQHPYRYTVNGFGKIISASNDIGRIPAVPYSEELPNINFDRPLNSYKEEIIEQISKLGCISRTIPVQIMNIEERPAGLFVKWHVTNPEYFAEEQIFIVEKANGEVLDSASNKFETVYRGSETSCFIRNIPVNQLITLRVRIQADNIARSIHHVTRTSIPPYSWELDNKNYIITNGKIAAKVTNTISTLFSQGPQFNENHIIEFKFLEVPQEGDNDEGIALVYDPQGSNDTLKRAASLMITPQGKIFMDGDEKLMRLPKMRFGAVIMISAFRKNAHVLRVNIESENKCVTYDWRVQTPLYLAARFTESKKWHLKIE</sequence>
<feature type="region of interest" description="Disordered" evidence="1">
    <location>
        <begin position="102"/>
        <end position="131"/>
    </location>
</feature>
<feature type="compositionally biased region" description="Polar residues" evidence="1">
    <location>
        <begin position="107"/>
        <end position="119"/>
    </location>
</feature>
<gene>
    <name evidence="2" type="primary">Crlf3</name>
    <name evidence="2" type="ORF">G6Z77_0015938</name>
</gene>
<evidence type="ECO:0000256" key="1">
    <source>
        <dbReference type="SAM" id="MobiDB-lite"/>
    </source>
</evidence>
<protein>
    <submittedName>
        <fullName evidence="2">CRLF3 factor</fullName>
    </submittedName>
</protein>
<accession>A0A836FZK6</accession>
<name>A0A836FZK6_9HYME</name>
<proteinExistence type="predicted"/>
<dbReference type="OrthoDB" id="9984427at2759"/>
<evidence type="ECO:0000313" key="3">
    <source>
        <dbReference type="Proteomes" id="UP000670152"/>
    </source>
</evidence>
<feature type="compositionally biased region" description="Polar residues" evidence="1">
    <location>
        <begin position="1"/>
        <end position="14"/>
    </location>
</feature>
<feature type="non-terminal residue" evidence="2">
    <location>
        <position position="1033"/>
    </location>
</feature>
<dbReference type="Proteomes" id="UP000670152">
    <property type="component" value="Unassembled WGS sequence"/>
</dbReference>
<dbReference type="EMBL" id="JAANIB010006599">
    <property type="protein sequence ID" value="KAG5328849.1"/>
    <property type="molecule type" value="Genomic_DNA"/>
</dbReference>
<dbReference type="AlphaFoldDB" id="A0A836FZK6"/>
<organism evidence="2 3">
    <name type="scientific">Acromyrmex heyeri</name>
    <dbReference type="NCBI Taxonomy" id="230685"/>
    <lineage>
        <taxon>Eukaryota</taxon>
        <taxon>Metazoa</taxon>
        <taxon>Ecdysozoa</taxon>
        <taxon>Arthropoda</taxon>
        <taxon>Hexapoda</taxon>
        <taxon>Insecta</taxon>
        <taxon>Pterygota</taxon>
        <taxon>Neoptera</taxon>
        <taxon>Endopterygota</taxon>
        <taxon>Hymenoptera</taxon>
        <taxon>Apocrita</taxon>
        <taxon>Aculeata</taxon>
        <taxon>Formicoidea</taxon>
        <taxon>Formicidae</taxon>
        <taxon>Myrmicinae</taxon>
        <taxon>Acromyrmex</taxon>
    </lineage>
</organism>